<feature type="domain" description="Serine-threonine/tyrosine-protein kinase catalytic" evidence="1">
    <location>
        <begin position="4"/>
        <end position="51"/>
    </location>
</feature>
<reference evidence="3" key="1">
    <citation type="submission" date="2021-01" db="EMBL/GenBank/DDBJ databases">
        <title>Caligus Genome Assembly.</title>
        <authorList>
            <person name="Gallardo-Escarate C."/>
        </authorList>
    </citation>
    <scope>NUCLEOTIDE SEQUENCE [LARGE SCALE GENOMIC DNA]</scope>
</reference>
<dbReference type="Gene3D" id="1.10.510.10">
    <property type="entry name" value="Transferase(Phosphotransferase) domain 1"/>
    <property type="match status" value="1"/>
</dbReference>
<dbReference type="InterPro" id="IPR001245">
    <property type="entry name" value="Ser-Thr/Tyr_kinase_cat_dom"/>
</dbReference>
<dbReference type="SUPFAM" id="SSF56112">
    <property type="entry name" value="Protein kinase-like (PK-like)"/>
    <property type="match status" value="1"/>
</dbReference>
<accession>A0A7T8HEX7</accession>
<dbReference type="Proteomes" id="UP000595437">
    <property type="component" value="Chromosome 6"/>
</dbReference>
<proteinExistence type="predicted"/>
<name>A0A7T8HEX7_CALRO</name>
<dbReference type="OrthoDB" id="9943809at2759"/>
<dbReference type="GO" id="GO:0004672">
    <property type="term" value="F:protein kinase activity"/>
    <property type="evidence" value="ECO:0007669"/>
    <property type="project" value="InterPro"/>
</dbReference>
<evidence type="ECO:0000313" key="2">
    <source>
        <dbReference type="EMBL" id="QQP48541.1"/>
    </source>
</evidence>
<dbReference type="Pfam" id="PF07714">
    <property type="entry name" value="PK_Tyr_Ser-Thr"/>
    <property type="match status" value="1"/>
</dbReference>
<gene>
    <name evidence="2" type="ORF">FKW44_008898</name>
</gene>
<organism evidence="2 3">
    <name type="scientific">Caligus rogercresseyi</name>
    <name type="common">Sea louse</name>
    <dbReference type="NCBI Taxonomy" id="217165"/>
    <lineage>
        <taxon>Eukaryota</taxon>
        <taxon>Metazoa</taxon>
        <taxon>Ecdysozoa</taxon>
        <taxon>Arthropoda</taxon>
        <taxon>Crustacea</taxon>
        <taxon>Multicrustacea</taxon>
        <taxon>Hexanauplia</taxon>
        <taxon>Copepoda</taxon>
        <taxon>Siphonostomatoida</taxon>
        <taxon>Caligidae</taxon>
        <taxon>Caligus</taxon>
    </lineage>
</organism>
<keyword evidence="3" id="KW-1185">Reference proteome</keyword>
<dbReference type="InterPro" id="IPR011009">
    <property type="entry name" value="Kinase-like_dom_sf"/>
</dbReference>
<dbReference type="AlphaFoldDB" id="A0A7T8HEX7"/>
<feature type="non-terminal residue" evidence="2">
    <location>
        <position position="1"/>
    </location>
</feature>
<dbReference type="EMBL" id="CP045895">
    <property type="protein sequence ID" value="QQP48541.1"/>
    <property type="molecule type" value="Genomic_DNA"/>
</dbReference>
<evidence type="ECO:0000259" key="1">
    <source>
        <dbReference type="Pfam" id="PF07714"/>
    </source>
</evidence>
<protein>
    <submittedName>
        <fullName evidence="2">Wsck CG31127PAlike</fullName>
    </submittedName>
</protein>
<sequence>LKTNLVKNRVKRGARVPQTNYMSDDIYQVMLKCWQVDLEERASFKELEEILYSYLMQQETNKHISFENYSGFQYEMYVPELEVKSTTFPGGNNGSNNAPGV</sequence>
<evidence type="ECO:0000313" key="3">
    <source>
        <dbReference type="Proteomes" id="UP000595437"/>
    </source>
</evidence>